<gene>
    <name evidence="3" type="primary">cphA_2</name>
    <name evidence="3" type="ORF">GCM10007875_09330</name>
</gene>
<keyword evidence="1" id="KW-0067">ATP-binding</keyword>
<protein>
    <submittedName>
        <fullName evidence="3">Cyanophycin synthetase</fullName>
    </submittedName>
</protein>
<evidence type="ECO:0000313" key="4">
    <source>
        <dbReference type="Proteomes" id="UP001156664"/>
    </source>
</evidence>
<name>A0ABQ5YR58_9BURK</name>
<dbReference type="Gene3D" id="3.40.1190.10">
    <property type="entry name" value="Mur-like, catalytic domain"/>
    <property type="match status" value="1"/>
</dbReference>
<dbReference type="PROSITE" id="PS50975">
    <property type="entry name" value="ATP_GRASP"/>
    <property type="match status" value="1"/>
</dbReference>
<dbReference type="InterPro" id="IPR036565">
    <property type="entry name" value="Mur-like_cat_sf"/>
</dbReference>
<dbReference type="EMBL" id="BSOJ01000009">
    <property type="protein sequence ID" value="GLR25845.1"/>
    <property type="molecule type" value="Genomic_DNA"/>
</dbReference>
<dbReference type="InterPro" id="IPR011761">
    <property type="entry name" value="ATP-grasp"/>
</dbReference>
<sequence length="720" mass="79472">MTQRKLEIIKTSWLNGPNIWTYRPCIEALINIHDLEQAPSNLIPGLYESLTTWLPNLAEHRCGIGEKGGFLERLRDGTYAAHILEHVVIELHEMIGQPVGFGKARMTSKTGIYKMVFRTTERRVGMACLHTGMRLLQAAIDQAPFDMPSEIKALKAVVDKYAFGPSTQHILDAAYERRIPFIRLTEGNLVQLGYGERQQRIWTAESTKTSAIAEGIASDKHLCKELISLCGVPIPEGEMAESPEKAWEIAQDIGLPVVVKPSDANHGRGVSLELSRQEDIEAAWHIAAKEGSDVLVEQFIRGNEHRVLVINGEVAAVARGEIFQITGDGKSTVTELIESQINTDPRRGEEEEYTLTPVDLTKNLAILLEIQRQGYQPDSVVPEGQQVIIERNSNATLDVTDSIHPDIARLAALAAKVVHLDIAGIDLVCEHIDQPPEGQSIAVIEVNAGPGLLMHIKPSNGPGRNIGEKIIESLFPEPENGRIPIVNYLGGDELKHFGTLLHQILTTQGRVVGLACDQGLWIGDRHLKTEDATDFESGRRMLISKRVNTAIAKLNMQTLLEHGIPYDRCHVSVVTSLGSTDGLEPWDIQTSEQLFNSARTAVDLVLTEGHAILNADEVGLLPLRDLCDGQIIWISRHKDNPVIQAHLKEGGRAVVIHRGMIECLENCNVNNSLIEVPVRFPEEEALLWMALTASAWSLNLPKDLIESSMQMALINTPQVA</sequence>
<dbReference type="SMART" id="SM01209">
    <property type="entry name" value="GARS_A"/>
    <property type="match status" value="1"/>
</dbReference>
<dbReference type="Proteomes" id="UP001156664">
    <property type="component" value="Unassembled WGS sequence"/>
</dbReference>
<keyword evidence="1" id="KW-0547">Nucleotide-binding</keyword>
<dbReference type="Gene3D" id="3.30.1490.20">
    <property type="entry name" value="ATP-grasp fold, A domain"/>
    <property type="match status" value="1"/>
</dbReference>
<dbReference type="Gene3D" id="3.30.470.20">
    <property type="entry name" value="ATP-grasp fold, B domain"/>
    <property type="match status" value="2"/>
</dbReference>
<dbReference type="InterPro" id="IPR044019">
    <property type="entry name" value="Cyanophycin_syn_N"/>
</dbReference>
<evidence type="ECO:0000256" key="1">
    <source>
        <dbReference type="PROSITE-ProRule" id="PRU00409"/>
    </source>
</evidence>
<dbReference type="NCBIfam" id="TIGR02068">
    <property type="entry name" value="cya_phycin_syn"/>
    <property type="match status" value="1"/>
</dbReference>
<dbReference type="PANTHER" id="PTHR21621:SF0">
    <property type="entry name" value="BETA-CITRYLGLUTAMATE SYNTHASE B-RELATED"/>
    <property type="match status" value="1"/>
</dbReference>
<organism evidence="3 4">
    <name type="scientific">Limnobacter litoralis</name>
    <dbReference type="NCBI Taxonomy" id="481366"/>
    <lineage>
        <taxon>Bacteria</taxon>
        <taxon>Pseudomonadati</taxon>
        <taxon>Pseudomonadota</taxon>
        <taxon>Betaproteobacteria</taxon>
        <taxon>Burkholderiales</taxon>
        <taxon>Burkholderiaceae</taxon>
        <taxon>Limnobacter</taxon>
    </lineage>
</organism>
<dbReference type="Pfam" id="PF18921">
    <property type="entry name" value="Cyanophycin_syn"/>
    <property type="match status" value="1"/>
</dbReference>
<dbReference type="SUPFAM" id="SSF56059">
    <property type="entry name" value="Glutathione synthetase ATP-binding domain-like"/>
    <property type="match status" value="1"/>
</dbReference>
<dbReference type="InterPro" id="IPR011810">
    <property type="entry name" value="Cya_phycin_syn"/>
</dbReference>
<comment type="caution">
    <text evidence="3">The sequence shown here is derived from an EMBL/GenBank/DDBJ whole genome shotgun (WGS) entry which is preliminary data.</text>
</comment>
<keyword evidence="4" id="KW-1185">Reference proteome</keyword>
<dbReference type="InterPro" id="IPR013815">
    <property type="entry name" value="ATP_grasp_subdomain_1"/>
</dbReference>
<proteinExistence type="predicted"/>
<reference evidence="4" key="1">
    <citation type="journal article" date="2019" name="Int. J. Syst. Evol. Microbiol.">
        <title>The Global Catalogue of Microorganisms (GCM) 10K type strain sequencing project: providing services to taxonomists for standard genome sequencing and annotation.</title>
        <authorList>
            <consortium name="The Broad Institute Genomics Platform"/>
            <consortium name="The Broad Institute Genome Sequencing Center for Infectious Disease"/>
            <person name="Wu L."/>
            <person name="Ma J."/>
        </authorList>
    </citation>
    <scope>NUCLEOTIDE SEQUENCE [LARGE SCALE GENOMIC DNA]</scope>
    <source>
        <strain evidence="4">NBRC 105857</strain>
    </source>
</reference>
<evidence type="ECO:0000259" key="2">
    <source>
        <dbReference type="PROSITE" id="PS50975"/>
    </source>
</evidence>
<dbReference type="InterPro" id="IPR005479">
    <property type="entry name" value="CPAse_ATP-bd"/>
</dbReference>
<evidence type="ECO:0000313" key="3">
    <source>
        <dbReference type="EMBL" id="GLR25845.1"/>
    </source>
</evidence>
<accession>A0ABQ5YR58</accession>
<dbReference type="PANTHER" id="PTHR21621">
    <property type="entry name" value="RIBOSOMAL PROTEIN S6 MODIFICATION PROTEIN"/>
    <property type="match status" value="1"/>
</dbReference>
<dbReference type="RefSeq" id="WP_284280286.1">
    <property type="nucleotide sequence ID" value="NZ_BSOJ01000009.1"/>
</dbReference>
<feature type="domain" description="ATP-grasp" evidence="2">
    <location>
        <begin position="224"/>
        <end position="475"/>
    </location>
</feature>
<dbReference type="Pfam" id="PF02786">
    <property type="entry name" value="CPSase_L_D2"/>
    <property type="match status" value="1"/>
</dbReference>